<gene>
    <name evidence="1" type="ORF">SMD27_05450</name>
</gene>
<comment type="caution">
    <text evidence="1">The sequence shown here is derived from an EMBL/GenBank/DDBJ whole genome shotgun (WGS) entry which is preliminary data.</text>
</comment>
<reference evidence="1 2" key="1">
    <citation type="journal article" date="2016" name="Antonie Van Leeuwenhoek">
        <title>Dongia soli sp. nov., isolated from soil from Dokdo, Korea.</title>
        <authorList>
            <person name="Kim D.U."/>
            <person name="Lee H."/>
            <person name="Kim H."/>
            <person name="Kim S.G."/>
            <person name="Ka J.O."/>
        </authorList>
    </citation>
    <scope>NUCLEOTIDE SEQUENCE [LARGE SCALE GENOMIC DNA]</scope>
    <source>
        <strain evidence="1 2">D78</strain>
    </source>
</reference>
<organism evidence="1 2">
    <name type="scientific">Dongia soli</name>
    <dbReference type="NCBI Taxonomy" id="600628"/>
    <lineage>
        <taxon>Bacteria</taxon>
        <taxon>Pseudomonadati</taxon>
        <taxon>Pseudomonadota</taxon>
        <taxon>Alphaproteobacteria</taxon>
        <taxon>Rhodospirillales</taxon>
        <taxon>Dongiaceae</taxon>
        <taxon>Dongia</taxon>
    </lineage>
</organism>
<evidence type="ECO:0000313" key="2">
    <source>
        <dbReference type="Proteomes" id="UP001279642"/>
    </source>
</evidence>
<dbReference type="EMBL" id="JAXCLW010000001">
    <property type="protein sequence ID" value="MDY0882276.1"/>
    <property type="molecule type" value="Genomic_DNA"/>
</dbReference>
<keyword evidence="2" id="KW-1185">Reference proteome</keyword>
<name>A0ABU5E8T7_9PROT</name>
<accession>A0ABU5E8T7</accession>
<dbReference type="Proteomes" id="UP001279642">
    <property type="component" value="Unassembled WGS sequence"/>
</dbReference>
<sequence length="80" mass="8847">MGRLRKKPLVRKIPVPPDEQQARRLISEAASLIARAAGLRAAGDGDAADDCMAQAARNRSEAAYLRNRLKVQSPWPKLRQ</sequence>
<evidence type="ECO:0000313" key="1">
    <source>
        <dbReference type="EMBL" id="MDY0882276.1"/>
    </source>
</evidence>
<dbReference type="RefSeq" id="WP_320507301.1">
    <property type="nucleotide sequence ID" value="NZ_JAXCLW010000001.1"/>
</dbReference>
<evidence type="ECO:0008006" key="3">
    <source>
        <dbReference type="Google" id="ProtNLM"/>
    </source>
</evidence>
<proteinExistence type="predicted"/>
<protein>
    <recommendedName>
        <fullName evidence="3">DUF982 domain-containing protein</fullName>
    </recommendedName>
</protein>